<feature type="compositionally biased region" description="Low complexity" evidence="1">
    <location>
        <begin position="26"/>
        <end position="36"/>
    </location>
</feature>
<protein>
    <submittedName>
        <fullName evidence="3">Transcriptional regulator PadR-like family protein</fullName>
    </submittedName>
</protein>
<dbReference type="EMBL" id="FOIS01000002">
    <property type="protein sequence ID" value="SEW02021.1"/>
    <property type="molecule type" value="Genomic_DNA"/>
</dbReference>
<evidence type="ECO:0000259" key="2">
    <source>
        <dbReference type="Pfam" id="PF03551"/>
    </source>
</evidence>
<dbReference type="STRING" id="1202768.SAMN05216285_1851"/>
<gene>
    <name evidence="3" type="ORF">SAMN05216285_1851</name>
</gene>
<dbReference type="RefSeq" id="WP_074854679.1">
    <property type="nucleotide sequence ID" value="NZ_FOIS01000002.1"/>
</dbReference>
<feature type="compositionally biased region" description="Acidic residues" evidence="1">
    <location>
        <begin position="10"/>
        <end position="23"/>
    </location>
</feature>
<evidence type="ECO:0000313" key="4">
    <source>
        <dbReference type="Proteomes" id="UP000183275"/>
    </source>
</evidence>
<proteinExistence type="predicted"/>
<reference evidence="4" key="1">
    <citation type="submission" date="2016-10" db="EMBL/GenBank/DDBJ databases">
        <authorList>
            <person name="Varghese N."/>
        </authorList>
    </citation>
    <scope>NUCLEOTIDE SEQUENCE [LARGE SCALE GENOMIC DNA]</scope>
    <source>
        <strain evidence="4">CGMCC 1.12284</strain>
    </source>
</reference>
<accession>A0A1I0NKP4</accession>
<evidence type="ECO:0000256" key="1">
    <source>
        <dbReference type="SAM" id="MobiDB-lite"/>
    </source>
</evidence>
<dbReference type="InterPro" id="IPR005149">
    <property type="entry name" value="Tscrpt_reg_PadR_N"/>
</dbReference>
<dbReference type="OrthoDB" id="167028at2157"/>
<organism evidence="3 4">
    <name type="scientific">Natrinema salifodinae</name>
    <dbReference type="NCBI Taxonomy" id="1202768"/>
    <lineage>
        <taxon>Archaea</taxon>
        <taxon>Methanobacteriati</taxon>
        <taxon>Methanobacteriota</taxon>
        <taxon>Stenosarchaea group</taxon>
        <taxon>Halobacteria</taxon>
        <taxon>Halobacteriales</taxon>
        <taxon>Natrialbaceae</taxon>
        <taxon>Natrinema</taxon>
    </lineage>
</organism>
<dbReference type="SUPFAM" id="SSF46785">
    <property type="entry name" value="Winged helix' DNA-binding domain"/>
    <property type="match status" value="1"/>
</dbReference>
<dbReference type="Pfam" id="PF03551">
    <property type="entry name" value="PadR"/>
    <property type="match status" value="1"/>
</dbReference>
<name>A0A1I0NKP4_9EURY</name>
<feature type="domain" description="Transcription regulator PadR N-terminal" evidence="2">
    <location>
        <begin position="57"/>
        <end position="108"/>
    </location>
</feature>
<dbReference type="AlphaFoldDB" id="A0A1I0NKP4"/>
<dbReference type="InterPro" id="IPR036388">
    <property type="entry name" value="WH-like_DNA-bd_sf"/>
</dbReference>
<keyword evidence="4" id="KW-1185">Reference proteome</keyword>
<feature type="region of interest" description="Disordered" evidence="1">
    <location>
        <begin position="1"/>
        <end position="45"/>
    </location>
</feature>
<sequence length="137" mass="15592">MSDYTPTDRDCDDSEESSPDDGAGDTGADGSDGSDGADPRPLTNLTGFKRDQLFVIRMLADRNPHGLVIKDKLDCYYDEEINQGRLYQNLGELIEEGYVEKRPLDGRTNAYRPSTRANELLEAHHEWERRCLFCEHH</sequence>
<dbReference type="Proteomes" id="UP000183275">
    <property type="component" value="Unassembled WGS sequence"/>
</dbReference>
<dbReference type="eggNOG" id="arCOG00005">
    <property type="taxonomic scope" value="Archaea"/>
</dbReference>
<dbReference type="InterPro" id="IPR036390">
    <property type="entry name" value="WH_DNA-bd_sf"/>
</dbReference>
<dbReference type="Gene3D" id="1.10.10.10">
    <property type="entry name" value="Winged helix-like DNA-binding domain superfamily/Winged helix DNA-binding domain"/>
    <property type="match status" value="1"/>
</dbReference>
<evidence type="ECO:0000313" key="3">
    <source>
        <dbReference type="EMBL" id="SEW02021.1"/>
    </source>
</evidence>